<name>A0A403T7P5_SALER</name>
<protein>
    <submittedName>
        <fullName evidence="1">Uncharacterized protein</fullName>
    </submittedName>
</protein>
<accession>A0A403T7P5</accession>
<gene>
    <name evidence="1" type="ORF">D9O31_25780</name>
</gene>
<comment type="caution">
    <text evidence="1">The sequence shown here is derived from an EMBL/GenBank/DDBJ whole genome shotgun (WGS) entry which is preliminary data.</text>
</comment>
<organism evidence="1">
    <name type="scientific">Salmonella enterica</name>
    <name type="common">Salmonella choleraesuis</name>
    <dbReference type="NCBI Taxonomy" id="28901"/>
    <lineage>
        <taxon>Bacteria</taxon>
        <taxon>Pseudomonadati</taxon>
        <taxon>Pseudomonadota</taxon>
        <taxon>Gammaproteobacteria</taxon>
        <taxon>Enterobacterales</taxon>
        <taxon>Enterobacteriaceae</taxon>
        <taxon>Salmonella</taxon>
    </lineage>
</organism>
<dbReference type="AlphaFoldDB" id="A0A403T7P5"/>
<dbReference type="Proteomes" id="UP000839526">
    <property type="component" value="Unassembled WGS sequence"/>
</dbReference>
<proteinExistence type="predicted"/>
<reference evidence="1" key="1">
    <citation type="submission" date="2018-10" db="EMBL/GenBank/DDBJ databases">
        <authorList>
            <consortium name="PulseNet: The National Subtyping Network for Foodborne Disease Surveillance"/>
            <person name="Tarr C.L."/>
            <person name="Trees E."/>
            <person name="Katz L.S."/>
            <person name="Carleton-Romer H.A."/>
            <person name="Stroika S."/>
            <person name="Kucerova Z."/>
            <person name="Roache K.F."/>
            <person name="Sabol A.L."/>
            <person name="Besser J."/>
            <person name="Gerner-Smidt P."/>
        </authorList>
    </citation>
    <scope>NUCLEOTIDE SEQUENCE [LARGE SCALE GENOMIC DNA]</scope>
    <source>
        <strain evidence="1">PNUSAS052121</strain>
    </source>
</reference>
<evidence type="ECO:0000313" key="1">
    <source>
        <dbReference type="EMBL" id="MMS79814.1"/>
    </source>
</evidence>
<sequence length="236" mass="26886">MSNNEIKDANNSIATSDEGQITISEGKMRAYMSFQPIVLPLIGELINEMVLRGRSAEEIQAATESAARSYSAFYQTFMNPQKLTGDNSQEIEHQQDGAMSKSVSQTALKDGPYIDAGSLSLEEFREWIRHKQCNAFRYQEIHWWPSRLKNICEGLQEFADCLPVVISDLQDPQIARSADHASELLKEISFYRTLQEAMENFLSATELSKTDPPALWRRYGWTLEPEPEQPTSEKDR</sequence>
<dbReference type="EMBL" id="RWAH01000050">
    <property type="protein sequence ID" value="MMS79814.1"/>
    <property type="molecule type" value="Genomic_DNA"/>
</dbReference>